<protein>
    <submittedName>
        <fullName evidence="19">TonB-dependent siderophore receptor</fullName>
    </submittedName>
</protein>
<dbReference type="Pfam" id="PF00593">
    <property type="entry name" value="TonB_dep_Rec_b-barrel"/>
    <property type="match status" value="1"/>
</dbReference>
<evidence type="ECO:0000256" key="5">
    <source>
        <dbReference type="ARBA" id="ARBA00022496"/>
    </source>
</evidence>
<evidence type="ECO:0000256" key="14">
    <source>
        <dbReference type="PROSITE-ProRule" id="PRU01360"/>
    </source>
</evidence>
<evidence type="ECO:0000256" key="11">
    <source>
        <dbReference type="ARBA" id="ARBA00023136"/>
    </source>
</evidence>
<feature type="signal peptide" evidence="16">
    <location>
        <begin position="1"/>
        <end position="23"/>
    </location>
</feature>
<keyword evidence="8" id="KW-0408">Iron</keyword>
<dbReference type="GO" id="GO:0038023">
    <property type="term" value="F:signaling receptor activity"/>
    <property type="evidence" value="ECO:0007669"/>
    <property type="project" value="InterPro"/>
</dbReference>
<comment type="similarity">
    <text evidence="2 14 15">Belongs to the TonB-dependent receptor family.</text>
</comment>
<dbReference type="InterPro" id="IPR039426">
    <property type="entry name" value="TonB-dep_rcpt-like"/>
</dbReference>
<dbReference type="Gene3D" id="2.40.170.20">
    <property type="entry name" value="TonB-dependent receptor, beta-barrel domain"/>
    <property type="match status" value="1"/>
</dbReference>
<evidence type="ECO:0000256" key="4">
    <source>
        <dbReference type="ARBA" id="ARBA00022452"/>
    </source>
</evidence>
<keyword evidence="6 14" id="KW-0812">Transmembrane</keyword>
<keyword evidence="3 14" id="KW-0813">Transport</keyword>
<feature type="chain" id="PRO_5028152046" evidence="16">
    <location>
        <begin position="24"/>
        <end position="707"/>
    </location>
</feature>
<dbReference type="GO" id="GO:0009279">
    <property type="term" value="C:cell outer membrane"/>
    <property type="evidence" value="ECO:0007669"/>
    <property type="project" value="UniProtKB-SubCell"/>
</dbReference>
<reference evidence="19" key="1">
    <citation type="journal article" date="2020" name="mSystems">
        <title>Genome- and Community-Level Interaction Insights into Carbon Utilization and Element Cycling Functions of Hydrothermarchaeota in Hydrothermal Sediment.</title>
        <authorList>
            <person name="Zhou Z."/>
            <person name="Liu Y."/>
            <person name="Xu W."/>
            <person name="Pan J."/>
            <person name="Luo Z.H."/>
            <person name="Li M."/>
        </authorList>
    </citation>
    <scope>NUCLEOTIDE SEQUENCE [LARGE SCALE GENOMIC DNA]</scope>
    <source>
        <strain evidence="19">HyVt-380</strain>
    </source>
</reference>
<dbReference type="InterPro" id="IPR010105">
    <property type="entry name" value="TonB_sidphr_rcpt"/>
</dbReference>
<dbReference type="SUPFAM" id="SSF56935">
    <property type="entry name" value="Porins"/>
    <property type="match status" value="1"/>
</dbReference>
<gene>
    <name evidence="19" type="ORF">ENI26_09360</name>
</gene>
<evidence type="ECO:0000256" key="13">
    <source>
        <dbReference type="ARBA" id="ARBA00023237"/>
    </source>
</evidence>
<evidence type="ECO:0000256" key="10">
    <source>
        <dbReference type="ARBA" id="ARBA00023077"/>
    </source>
</evidence>
<dbReference type="CDD" id="cd01347">
    <property type="entry name" value="ligand_gated_channel"/>
    <property type="match status" value="1"/>
</dbReference>
<keyword evidence="4 14" id="KW-1134">Transmembrane beta strand</keyword>
<keyword evidence="7 16" id="KW-0732">Signal</keyword>
<dbReference type="PANTHER" id="PTHR32552:SF68">
    <property type="entry name" value="FERRICHROME OUTER MEMBRANE TRANSPORTER_PHAGE RECEPTOR"/>
    <property type="match status" value="1"/>
</dbReference>
<dbReference type="AlphaFoldDB" id="A0A7C1VSP8"/>
<accession>A0A7C1VSP8</accession>
<evidence type="ECO:0000313" key="19">
    <source>
        <dbReference type="EMBL" id="HEC74561.1"/>
    </source>
</evidence>
<evidence type="ECO:0000256" key="2">
    <source>
        <dbReference type="ARBA" id="ARBA00009810"/>
    </source>
</evidence>
<feature type="domain" description="TonB-dependent receptor plug" evidence="18">
    <location>
        <begin position="56"/>
        <end position="152"/>
    </location>
</feature>
<dbReference type="GO" id="GO:0015891">
    <property type="term" value="P:siderophore transport"/>
    <property type="evidence" value="ECO:0007669"/>
    <property type="project" value="InterPro"/>
</dbReference>
<name>A0A7C1VSP8_9GAMM</name>
<sequence length="707" mass="78990">MHSLAKKSTFLILASYSITPVLAADTTTELSTLVVTGQQTPYIQLSETATKTNQDLLDTPLTVNTINKAFIDDLQAETLADVYPYIVGLNQSGNNANSVTLRGLSSNLQNIQIDGLPGLASRFGSPSTANIERVEVLKGPASVLYGQMQPGGLINIVTKKPEEEAKNSISFSGRSYASPESGLGSDLGSTITYDTTGPLNDDKTLLYRFIGSVENIDSFRDGVNANNLYLYPSLSYQIDPDTKATVGMEYIRERRDADDGLVAVNNDIHQIADAETRYQEDGDYDNDEGLVLFGRLENQLNNSTLLRVNMRSVYHEDDRKLYENNRVNDASNIDDATLRRRDRHQFNKRQYHFFDANIMHSFETAGLFHQAIVGINGGFERSDYERIRFGSNITPPISVINPVTGGSPATIKSGNHRVTDYYNAGLYAQDTIDLNDYFSVMLGGRFDTQRTRYNEKVANDFEKANTHKFLPQAGIVYRATDNISLYASHTESFNPNTIEKRSASGDSFAPELGTQNEYGIKASLFDDKLNITAAHFKIIKDNIIETNNNDEYELLGQLESKGMEFELQALPIENWQIRLGYAYTDSILSKSPTANLVGQQNAFAPTHNAFIWTRYNMPKPVWGGRLGSAVGVNYQSSQFTNADPDKQVEFPSYVRFDLGFYYDIQSYQVALNIENLFDKTYYTGGKTNINIYQGDPRLITLSLKKSF</sequence>
<organism evidence="19">
    <name type="scientific">Methylophaga aminisulfidivorans</name>
    <dbReference type="NCBI Taxonomy" id="230105"/>
    <lineage>
        <taxon>Bacteria</taxon>
        <taxon>Pseudomonadati</taxon>
        <taxon>Pseudomonadota</taxon>
        <taxon>Gammaproteobacteria</taxon>
        <taxon>Thiotrichales</taxon>
        <taxon>Piscirickettsiaceae</taxon>
        <taxon>Methylophaga</taxon>
    </lineage>
</organism>
<keyword evidence="11 14" id="KW-0472">Membrane</keyword>
<keyword evidence="13 14" id="KW-0998">Cell outer membrane</keyword>
<dbReference type="InterPro" id="IPR000531">
    <property type="entry name" value="Beta-barrel_TonB"/>
</dbReference>
<feature type="domain" description="TonB-dependent receptor-like beta-barrel" evidence="17">
    <location>
        <begin position="236"/>
        <end position="676"/>
    </location>
</feature>
<evidence type="ECO:0000259" key="17">
    <source>
        <dbReference type="Pfam" id="PF00593"/>
    </source>
</evidence>
<comment type="caution">
    <text evidence="19">The sequence shown here is derived from an EMBL/GenBank/DDBJ whole genome shotgun (WGS) entry which is preliminary data.</text>
</comment>
<dbReference type="EMBL" id="DRHY01000200">
    <property type="protein sequence ID" value="HEC74561.1"/>
    <property type="molecule type" value="Genomic_DNA"/>
</dbReference>
<dbReference type="Pfam" id="PF07715">
    <property type="entry name" value="Plug"/>
    <property type="match status" value="1"/>
</dbReference>
<evidence type="ECO:0000256" key="8">
    <source>
        <dbReference type="ARBA" id="ARBA00023004"/>
    </source>
</evidence>
<dbReference type="Gene3D" id="2.170.130.10">
    <property type="entry name" value="TonB-dependent receptor, plug domain"/>
    <property type="match status" value="1"/>
</dbReference>
<evidence type="ECO:0000256" key="15">
    <source>
        <dbReference type="RuleBase" id="RU003357"/>
    </source>
</evidence>
<keyword evidence="9" id="KW-0406">Ion transport</keyword>
<dbReference type="GO" id="GO:0015344">
    <property type="term" value="F:siderophore uptake transmembrane transporter activity"/>
    <property type="evidence" value="ECO:0007669"/>
    <property type="project" value="TreeGrafter"/>
</dbReference>
<dbReference type="PROSITE" id="PS52016">
    <property type="entry name" value="TONB_DEPENDENT_REC_3"/>
    <property type="match status" value="1"/>
</dbReference>
<evidence type="ECO:0000256" key="1">
    <source>
        <dbReference type="ARBA" id="ARBA00004571"/>
    </source>
</evidence>
<evidence type="ECO:0000256" key="16">
    <source>
        <dbReference type="SAM" id="SignalP"/>
    </source>
</evidence>
<evidence type="ECO:0000256" key="7">
    <source>
        <dbReference type="ARBA" id="ARBA00022729"/>
    </source>
</evidence>
<evidence type="ECO:0000259" key="18">
    <source>
        <dbReference type="Pfam" id="PF07715"/>
    </source>
</evidence>
<dbReference type="Proteomes" id="UP000886384">
    <property type="component" value="Unassembled WGS sequence"/>
</dbReference>
<keyword evidence="12 19" id="KW-0675">Receptor</keyword>
<evidence type="ECO:0000256" key="9">
    <source>
        <dbReference type="ARBA" id="ARBA00023065"/>
    </source>
</evidence>
<evidence type="ECO:0000256" key="12">
    <source>
        <dbReference type="ARBA" id="ARBA00023170"/>
    </source>
</evidence>
<dbReference type="InterPro" id="IPR012910">
    <property type="entry name" value="Plug_dom"/>
</dbReference>
<comment type="subcellular location">
    <subcellularLocation>
        <location evidence="1 14">Cell outer membrane</location>
        <topology evidence="1 14">Multi-pass membrane protein</topology>
    </subcellularLocation>
</comment>
<dbReference type="InterPro" id="IPR036942">
    <property type="entry name" value="Beta-barrel_TonB_sf"/>
</dbReference>
<dbReference type="NCBIfam" id="TIGR01783">
    <property type="entry name" value="TonB-siderophor"/>
    <property type="match status" value="1"/>
</dbReference>
<dbReference type="InterPro" id="IPR037066">
    <property type="entry name" value="Plug_dom_sf"/>
</dbReference>
<keyword evidence="5" id="KW-0410">Iron transport</keyword>
<keyword evidence="10 15" id="KW-0798">TonB box</keyword>
<evidence type="ECO:0000256" key="6">
    <source>
        <dbReference type="ARBA" id="ARBA00022692"/>
    </source>
</evidence>
<dbReference type="PANTHER" id="PTHR32552">
    <property type="entry name" value="FERRICHROME IRON RECEPTOR-RELATED"/>
    <property type="match status" value="1"/>
</dbReference>
<evidence type="ECO:0000256" key="3">
    <source>
        <dbReference type="ARBA" id="ARBA00022448"/>
    </source>
</evidence>
<proteinExistence type="inferred from homology"/>